<name>X0XZD7_9ZZZZ</name>
<organism evidence="2">
    <name type="scientific">marine sediment metagenome</name>
    <dbReference type="NCBI Taxonomy" id="412755"/>
    <lineage>
        <taxon>unclassified sequences</taxon>
        <taxon>metagenomes</taxon>
        <taxon>ecological metagenomes</taxon>
    </lineage>
</organism>
<evidence type="ECO:0000259" key="1">
    <source>
        <dbReference type="Pfam" id="PF18297"/>
    </source>
</evidence>
<reference evidence="2" key="1">
    <citation type="journal article" date="2014" name="Front. Microbiol.">
        <title>High frequency of phylogenetically diverse reductive dehalogenase-homologous genes in deep subseafloor sedimentary metagenomes.</title>
        <authorList>
            <person name="Kawai M."/>
            <person name="Futagami T."/>
            <person name="Toyoda A."/>
            <person name="Takaki Y."/>
            <person name="Nishi S."/>
            <person name="Hori S."/>
            <person name="Arai W."/>
            <person name="Tsubouchi T."/>
            <person name="Morono Y."/>
            <person name="Uchiyama I."/>
            <person name="Ito T."/>
            <person name="Fujiyama A."/>
            <person name="Inagaki F."/>
            <person name="Takami H."/>
        </authorList>
    </citation>
    <scope>NUCLEOTIDE SEQUENCE</scope>
    <source>
        <strain evidence="2">Expedition CK06-06</strain>
    </source>
</reference>
<dbReference type="InterPro" id="IPR059101">
    <property type="entry name" value="NFACT-R_2"/>
</dbReference>
<proteinExistence type="predicted"/>
<dbReference type="AlphaFoldDB" id="X0XZD7"/>
<gene>
    <name evidence="2" type="ORF">S01H1_85510</name>
</gene>
<protein>
    <recommendedName>
        <fullName evidence="1">NFACT protein RNA binding domain-containing protein</fullName>
    </recommendedName>
</protein>
<dbReference type="Pfam" id="PF18297">
    <property type="entry name" value="NFACT-R_2"/>
    <property type="match status" value="1"/>
</dbReference>
<dbReference type="EMBL" id="BARS01058762">
    <property type="protein sequence ID" value="GAG41918.1"/>
    <property type="molecule type" value="Genomic_DNA"/>
</dbReference>
<feature type="non-terminal residue" evidence="2">
    <location>
        <position position="84"/>
    </location>
</feature>
<sequence length="84" mass="9131">ELFRHGRHFRFNEQTKIVLGRSASENAALRSLAVREDAPEPALLVPGNFRGPDALVIGPLTKPALGFAGALMLRYGRVSDCRSA</sequence>
<evidence type="ECO:0000313" key="2">
    <source>
        <dbReference type="EMBL" id="GAG41918.1"/>
    </source>
</evidence>
<comment type="caution">
    <text evidence="2">The sequence shown here is derived from an EMBL/GenBank/DDBJ whole genome shotgun (WGS) entry which is preliminary data.</text>
</comment>
<feature type="domain" description="NFACT protein RNA binding" evidence="1">
    <location>
        <begin position="6"/>
        <end position="79"/>
    </location>
</feature>
<feature type="non-terminal residue" evidence="2">
    <location>
        <position position="1"/>
    </location>
</feature>
<accession>X0XZD7</accession>